<name>A0A915C5D3_PARUN</name>
<dbReference type="AlphaFoldDB" id="A0A915C5D3"/>
<dbReference type="Proteomes" id="UP000887569">
    <property type="component" value="Unplaced"/>
</dbReference>
<proteinExistence type="predicted"/>
<evidence type="ECO:0000313" key="1">
    <source>
        <dbReference type="Proteomes" id="UP000887569"/>
    </source>
</evidence>
<organism evidence="1 2">
    <name type="scientific">Parascaris univalens</name>
    <name type="common">Nematode worm</name>
    <dbReference type="NCBI Taxonomy" id="6257"/>
    <lineage>
        <taxon>Eukaryota</taxon>
        <taxon>Metazoa</taxon>
        <taxon>Ecdysozoa</taxon>
        <taxon>Nematoda</taxon>
        <taxon>Chromadorea</taxon>
        <taxon>Rhabditida</taxon>
        <taxon>Spirurina</taxon>
        <taxon>Ascaridomorpha</taxon>
        <taxon>Ascaridoidea</taxon>
        <taxon>Ascarididae</taxon>
        <taxon>Parascaris</taxon>
    </lineage>
</organism>
<evidence type="ECO:0000313" key="2">
    <source>
        <dbReference type="WBParaSite" id="PgR091_g017_t01"/>
    </source>
</evidence>
<accession>A0A915C5D3</accession>
<protein>
    <submittedName>
        <fullName evidence="2">Uncharacterized protein</fullName>
    </submittedName>
</protein>
<sequence length="128" mass="14405">VLCCKDFPSLLKCAHSIRSLFIQMYNLMRSVQLHVYPIYGVTGSELSPLYKNISALLSGPEDVSVESTVVEIFLCVSRFFNLCLLPSRTESLTALRRLQMKMCIPFFSVVTKINVSLCASGEAQMRIF</sequence>
<reference evidence="2" key="1">
    <citation type="submission" date="2022-11" db="UniProtKB">
        <authorList>
            <consortium name="WormBaseParasite"/>
        </authorList>
    </citation>
    <scope>IDENTIFICATION</scope>
</reference>
<dbReference type="WBParaSite" id="PgR091_g017_t01">
    <property type="protein sequence ID" value="PgR091_g017_t01"/>
    <property type="gene ID" value="PgR091_g017"/>
</dbReference>
<keyword evidence="1" id="KW-1185">Reference proteome</keyword>